<organism evidence="2 3">
    <name type="scientific">Belnapia mucosa</name>
    <dbReference type="NCBI Taxonomy" id="2804532"/>
    <lineage>
        <taxon>Bacteria</taxon>
        <taxon>Pseudomonadati</taxon>
        <taxon>Pseudomonadota</taxon>
        <taxon>Alphaproteobacteria</taxon>
        <taxon>Acetobacterales</taxon>
        <taxon>Roseomonadaceae</taxon>
        <taxon>Belnapia</taxon>
    </lineage>
</organism>
<dbReference type="EMBL" id="JAEUXJ010000009">
    <property type="protein sequence ID" value="MBL6457656.1"/>
    <property type="molecule type" value="Genomic_DNA"/>
</dbReference>
<name>A0ABS1V940_9PROT</name>
<evidence type="ECO:0000256" key="1">
    <source>
        <dbReference type="SAM" id="Phobius"/>
    </source>
</evidence>
<sequence>MTELSILSPLPEQLWLLGVIAAGVAMGLWYEIIAAGRGRLPLLVGIAALGLGAVGGQPWAGIALGCLLGARTVTGLRPEA</sequence>
<keyword evidence="3" id="KW-1185">Reference proteome</keyword>
<protein>
    <submittedName>
        <fullName evidence="2">Uncharacterized protein</fullName>
    </submittedName>
</protein>
<accession>A0ABS1V940</accession>
<keyword evidence="1" id="KW-0812">Transmembrane</keyword>
<dbReference type="Proteomes" id="UP000606490">
    <property type="component" value="Unassembled WGS sequence"/>
</dbReference>
<feature type="transmembrane region" description="Helical" evidence="1">
    <location>
        <begin position="42"/>
        <end position="70"/>
    </location>
</feature>
<keyword evidence="1" id="KW-1133">Transmembrane helix</keyword>
<reference evidence="2 3" key="1">
    <citation type="submission" date="2021-01" db="EMBL/GenBank/DDBJ databases">
        <title>Belnapia mucosa sp. nov. and Belnapia arida sp. nov., isolated from the Tabernas Desert (Almeria, Spain).</title>
        <authorList>
            <person name="Molina-Menor E."/>
            <person name="Vidal-Verdu A."/>
            <person name="Calonge A."/>
            <person name="Satari L."/>
            <person name="Pereto Magraner J."/>
            <person name="Porcar Miralles M."/>
        </authorList>
    </citation>
    <scope>NUCLEOTIDE SEQUENCE [LARGE SCALE GENOMIC DNA]</scope>
    <source>
        <strain evidence="2 3">T6</strain>
    </source>
</reference>
<keyword evidence="1" id="KW-0472">Membrane</keyword>
<proteinExistence type="predicted"/>
<feature type="transmembrane region" description="Helical" evidence="1">
    <location>
        <begin position="13"/>
        <end position="30"/>
    </location>
</feature>
<gene>
    <name evidence="2" type="ORF">JMJ55_20170</name>
</gene>
<comment type="caution">
    <text evidence="2">The sequence shown here is derived from an EMBL/GenBank/DDBJ whole genome shotgun (WGS) entry which is preliminary data.</text>
</comment>
<dbReference type="RefSeq" id="WP_202827396.1">
    <property type="nucleotide sequence ID" value="NZ_JAEUXJ010000009.1"/>
</dbReference>
<evidence type="ECO:0000313" key="2">
    <source>
        <dbReference type="EMBL" id="MBL6457656.1"/>
    </source>
</evidence>
<evidence type="ECO:0000313" key="3">
    <source>
        <dbReference type="Proteomes" id="UP000606490"/>
    </source>
</evidence>